<dbReference type="AlphaFoldDB" id="A0A150XYQ0"/>
<organism evidence="5 6">
    <name type="scientific">Roseivirga echinicomitans</name>
    <dbReference type="NCBI Taxonomy" id="296218"/>
    <lineage>
        <taxon>Bacteria</taxon>
        <taxon>Pseudomonadati</taxon>
        <taxon>Bacteroidota</taxon>
        <taxon>Cytophagia</taxon>
        <taxon>Cytophagales</taxon>
        <taxon>Roseivirgaceae</taxon>
        <taxon>Roseivirga</taxon>
    </lineage>
</organism>
<dbReference type="STRING" id="296218.AWN68_03235"/>
<comment type="similarity">
    <text evidence="1">Belongs to the Skp family.</text>
</comment>
<keyword evidence="6" id="KW-1185">Reference proteome</keyword>
<evidence type="ECO:0000313" key="6">
    <source>
        <dbReference type="Proteomes" id="UP000075615"/>
    </source>
</evidence>
<accession>A0A150XYQ0</accession>
<evidence type="ECO:0000256" key="2">
    <source>
        <dbReference type="ARBA" id="ARBA00022729"/>
    </source>
</evidence>
<evidence type="ECO:0000256" key="4">
    <source>
        <dbReference type="SAM" id="MobiDB-lite"/>
    </source>
</evidence>
<dbReference type="SUPFAM" id="SSF111384">
    <property type="entry name" value="OmpH-like"/>
    <property type="match status" value="1"/>
</dbReference>
<dbReference type="Proteomes" id="UP000075615">
    <property type="component" value="Unassembled WGS sequence"/>
</dbReference>
<dbReference type="EMBL" id="LRDB01000001">
    <property type="protein sequence ID" value="KYG83831.1"/>
    <property type="molecule type" value="Genomic_DNA"/>
</dbReference>
<name>A0A150XYQ0_9BACT</name>
<dbReference type="GO" id="GO:0050821">
    <property type="term" value="P:protein stabilization"/>
    <property type="evidence" value="ECO:0007669"/>
    <property type="project" value="TreeGrafter"/>
</dbReference>
<dbReference type="PANTHER" id="PTHR35089:SF1">
    <property type="entry name" value="CHAPERONE PROTEIN SKP"/>
    <property type="match status" value="1"/>
</dbReference>
<proteinExistence type="inferred from homology"/>
<dbReference type="GO" id="GO:0051082">
    <property type="term" value="F:unfolded protein binding"/>
    <property type="evidence" value="ECO:0007669"/>
    <property type="project" value="InterPro"/>
</dbReference>
<feature type="region of interest" description="Disordered" evidence="4">
    <location>
        <begin position="159"/>
        <end position="178"/>
    </location>
</feature>
<dbReference type="InterPro" id="IPR024930">
    <property type="entry name" value="Skp_dom_sf"/>
</dbReference>
<feature type="coiled-coil region" evidence="3">
    <location>
        <begin position="45"/>
        <end position="93"/>
    </location>
</feature>
<comment type="caution">
    <text evidence="5">The sequence shown here is derived from an EMBL/GenBank/DDBJ whole genome shotgun (WGS) entry which is preliminary data.</text>
</comment>
<dbReference type="GO" id="GO:0005829">
    <property type="term" value="C:cytosol"/>
    <property type="evidence" value="ECO:0007669"/>
    <property type="project" value="TreeGrafter"/>
</dbReference>
<keyword evidence="3" id="KW-0175">Coiled coil</keyword>
<evidence type="ECO:0000256" key="1">
    <source>
        <dbReference type="ARBA" id="ARBA00009091"/>
    </source>
</evidence>
<gene>
    <name evidence="5" type="ORF">AWN68_03235</name>
</gene>
<keyword evidence="2" id="KW-0732">Signal</keyword>
<dbReference type="Gene3D" id="3.30.910.20">
    <property type="entry name" value="Skp domain"/>
    <property type="match status" value="1"/>
</dbReference>
<dbReference type="SMART" id="SM00935">
    <property type="entry name" value="OmpH"/>
    <property type="match status" value="1"/>
</dbReference>
<dbReference type="PANTHER" id="PTHR35089">
    <property type="entry name" value="CHAPERONE PROTEIN SKP"/>
    <property type="match status" value="1"/>
</dbReference>
<protein>
    <recommendedName>
        <fullName evidence="7">Outer membrane chaperone Skp</fullName>
    </recommendedName>
</protein>
<evidence type="ECO:0008006" key="7">
    <source>
        <dbReference type="Google" id="ProtNLM"/>
    </source>
</evidence>
<evidence type="ECO:0000256" key="3">
    <source>
        <dbReference type="SAM" id="Coils"/>
    </source>
</evidence>
<dbReference type="Pfam" id="PF03938">
    <property type="entry name" value="OmpH"/>
    <property type="match status" value="1"/>
</dbReference>
<dbReference type="InterPro" id="IPR005632">
    <property type="entry name" value="Chaperone_Skp"/>
</dbReference>
<evidence type="ECO:0000313" key="5">
    <source>
        <dbReference type="EMBL" id="KYG83831.1"/>
    </source>
</evidence>
<sequence length="178" mass="19578">MAMTAWSQEFKVGYTSIDAIVFSMPEIPQINADLQVYQKQLASQVESKQKTIDAKIAEYQQLAQQPTVSPTVMQEKETEIRKLQADFQNFSQKADESLSNKSNNSFNPIYAKVQNAIEEVRKEKGYGMIINAGTETGGIVLAAREEDNITKAVFEKLGVPMPTPKEGEGTPAAKSGGN</sequence>
<reference evidence="5 6" key="1">
    <citation type="submission" date="2016-01" db="EMBL/GenBank/DDBJ databases">
        <title>Genome sequencing of Roseivirga echinicomitans KMM 6058.</title>
        <authorList>
            <person name="Selvaratnam C."/>
            <person name="Thevarajoo S."/>
            <person name="Goh K.M."/>
            <person name="Ee R."/>
            <person name="Chan K.-G."/>
            <person name="Chong C.S."/>
        </authorList>
    </citation>
    <scope>NUCLEOTIDE SEQUENCE [LARGE SCALE GENOMIC DNA]</scope>
    <source>
        <strain evidence="5 6">KMM 6058</strain>
    </source>
</reference>